<dbReference type="SUPFAM" id="SSF46785">
    <property type="entry name" value="Winged helix' DNA-binding domain"/>
    <property type="match status" value="1"/>
</dbReference>
<evidence type="ECO:0000259" key="5">
    <source>
        <dbReference type="PROSITE" id="PS50931"/>
    </source>
</evidence>
<reference evidence="6 7" key="1">
    <citation type="submission" date="2019-07" db="EMBL/GenBank/DDBJ databases">
        <title>Analysis of the biochemical properties, biological activity and biotechnological potential of siderophores and biosurfactants produced by Antarctic psychrotolerant bacteria.</title>
        <authorList>
            <person name="Styczynski M."/>
            <person name="Krucon T."/>
            <person name="Decewicz P."/>
            <person name="Dziewit L."/>
        </authorList>
    </citation>
    <scope>NUCLEOTIDE SEQUENCE [LARGE SCALE GENOMIC DNA]</scope>
    <source>
        <strain evidence="6 7">ANT_H27</strain>
    </source>
</reference>
<evidence type="ECO:0000313" key="7">
    <source>
        <dbReference type="Proteomes" id="UP000323856"/>
    </source>
</evidence>
<dbReference type="GO" id="GO:0003700">
    <property type="term" value="F:DNA-binding transcription factor activity"/>
    <property type="evidence" value="ECO:0007669"/>
    <property type="project" value="InterPro"/>
</dbReference>
<dbReference type="Pfam" id="PF00126">
    <property type="entry name" value="HTH_1"/>
    <property type="match status" value="1"/>
</dbReference>
<keyword evidence="4" id="KW-0804">Transcription</keyword>
<feature type="domain" description="HTH lysR-type" evidence="5">
    <location>
        <begin position="1"/>
        <end position="41"/>
    </location>
</feature>
<comment type="caution">
    <text evidence="6">The sequence shown here is derived from an EMBL/GenBank/DDBJ whole genome shotgun (WGS) entry which is preliminary data.</text>
</comment>
<keyword evidence="3" id="KW-0238">DNA-binding</keyword>
<evidence type="ECO:0000313" key="6">
    <source>
        <dbReference type="EMBL" id="KAA0979263.1"/>
    </source>
</evidence>
<dbReference type="GO" id="GO:0032993">
    <property type="term" value="C:protein-DNA complex"/>
    <property type="evidence" value="ECO:0007669"/>
    <property type="project" value="TreeGrafter"/>
</dbReference>
<dbReference type="InterPro" id="IPR000847">
    <property type="entry name" value="LysR_HTH_N"/>
</dbReference>
<evidence type="ECO:0000256" key="3">
    <source>
        <dbReference type="ARBA" id="ARBA00023125"/>
    </source>
</evidence>
<dbReference type="GO" id="GO:0003677">
    <property type="term" value="F:DNA binding"/>
    <property type="evidence" value="ECO:0007669"/>
    <property type="project" value="UniProtKB-KW"/>
</dbReference>
<name>A0A5B0EKF3_9MICC</name>
<dbReference type="Gene3D" id="1.10.10.10">
    <property type="entry name" value="Winged helix-like DNA-binding domain superfamily/Winged helix DNA-binding domain"/>
    <property type="match status" value="1"/>
</dbReference>
<dbReference type="InterPro" id="IPR036390">
    <property type="entry name" value="WH_DNA-bd_sf"/>
</dbReference>
<evidence type="ECO:0000256" key="4">
    <source>
        <dbReference type="ARBA" id="ARBA00023163"/>
    </source>
</evidence>
<dbReference type="Gene3D" id="3.40.190.10">
    <property type="entry name" value="Periplasmic binding protein-like II"/>
    <property type="match status" value="2"/>
</dbReference>
<proteinExistence type="inferred from homology"/>
<protein>
    <submittedName>
        <fullName evidence="6">LysR family transcriptional regulator</fullName>
    </submittedName>
</protein>
<dbReference type="PANTHER" id="PTHR30346">
    <property type="entry name" value="TRANSCRIPTIONAL DUAL REGULATOR HCAR-RELATED"/>
    <property type="match status" value="1"/>
</dbReference>
<dbReference type="Proteomes" id="UP000323856">
    <property type="component" value="Unassembled WGS sequence"/>
</dbReference>
<gene>
    <name evidence="6" type="ORF">FQ154_02190</name>
</gene>
<evidence type="ECO:0000256" key="2">
    <source>
        <dbReference type="ARBA" id="ARBA00023015"/>
    </source>
</evidence>
<comment type="similarity">
    <text evidence="1">Belongs to the LysR transcriptional regulatory family.</text>
</comment>
<dbReference type="AlphaFoldDB" id="A0A5B0EKF3"/>
<keyword evidence="2" id="KW-0805">Transcription regulation</keyword>
<accession>A0A5B0EKF3</accession>
<dbReference type="InterPro" id="IPR036388">
    <property type="entry name" value="WH-like_DNA-bd_sf"/>
</dbReference>
<dbReference type="PANTHER" id="PTHR30346:SF29">
    <property type="entry name" value="LYSR SUBSTRATE-BINDING"/>
    <property type="match status" value="1"/>
</dbReference>
<dbReference type="EMBL" id="VOBL01000002">
    <property type="protein sequence ID" value="KAA0979263.1"/>
    <property type="molecule type" value="Genomic_DNA"/>
</dbReference>
<sequence>MSIAAAELGYTVGAISQQMQALQHEAGAALFIKDGRKLLLSDAGHLLLKHAFGILEAEERTDQALGDLSDGISSTVRVGVFGSSALMCVSPAITELAREDPYIRVVLQEIDPEAAVEAVASGLVDLALCLEYSGLPVSGGPSLTQQSLVTEPLLVVAPVGFPQQGVVHTESGFRLGELGEEREWLLPPERSLFGRAARRVVADTTSGFVKIHVVTDTALALGLSSAGHGLTIATQSMLDFNRSPIQTLFASSLERTMVLLAKSASLQRPSASRVHQALVSAGRNFSEGARNLGAL</sequence>
<dbReference type="OrthoDB" id="4131546at2"/>
<organism evidence="6 7">
    <name type="scientific">Paeniglutamicibacter gangotriensis</name>
    <dbReference type="NCBI Taxonomy" id="254787"/>
    <lineage>
        <taxon>Bacteria</taxon>
        <taxon>Bacillati</taxon>
        <taxon>Actinomycetota</taxon>
        <taxon>Actinomycetes</taxon>
        <taxon>Micrococcales</taxon>
        <taxon>Micrococcaceae</taxon>
        <taxon>Paeniglutamicibacter</taxon>
    </lineage>
</organism>
<dbReference type="PROSITE" id="PS50931">
    <property type="entry name" value="HTH_LYSR"/>
    <property type="match status" value="1"/>
</dbReference>
<dbReference type="SUPFAM" id="SSF53850">
    <property type="entry name" value="Periplasmic binding protein-like II"/>
    <property type="match status" value="1"/>
</dbReference>
<dbReference type="InterPro" id="IPR005119">
    <property type="entry name" value="LysR_subst-bd"/>
</dbReference>
<dbReference type="Pfam" id="PF03466">
    <property type="entry name" value="LysR_substrate"/>
    <property type="match status" value="1"/>
</dbReference>
<evidence type="ECO:0000256" key="1">
    <source>
        <dbReference type="ARBA" id="ARBA00009437"/>
    </source>
</evidence>